<accession>A0ABY2DKV6</accession>
<dbReference type="Proteomes" id="UP000295626">
    <property type="component" value="Unassembled WGS sequence"/>
</dbReference>
<reference evidence="1 2" key="1">
    <citation type="submission" date="2019-02" db="EMBL/GenBank/DDBJ databases">
        <title>Draft genome sequences of novel Actinobacteria.</title>
        <authorList>
            <person name="Sahin N."/>
            <person name="Ay H."/>
            <person name="Saygin H."/>
        </authorList>
    </citation>
    <scope>NUCLEOTIDE SEQUENCE [LARGE SCALE GENOMIC DNA]</scope>
    <source>
        <strain evidence="1 2">JCM 30529</strain>
    </source>
</reference>
<dbReference type="NCBIfam" id="TIGR02570">
    <property type="entry name" value="cas7_GSU0053"/>
    <property type="match status" value="1"/>
</dbReference>
<organism evidence="1 2">
    <name type="scientific">Micromonospora fluostatini</name>
    <dbReference type="NCBI Taxonomy" id="1629071"/>
    <lineage>
        <taxon>Bacteria</taxon>
        <taxon>Bacillati</taxon>
        <taxon>Actinomycetota</taxon>
        <taxon>Actinomycetes</taxon>
        <taxon>Micromonosporales</taxon>
        <taxon>Micromonosporaceae</taxon>
        <taxon>Micromonospora</taxon>
    </lineage>
</organism>
<sequence>MTDLVQRLLTAVAEDRQDAGIAFSGSYQPVGGQGGKIMPPTYPVPDHEVRAAQREGRLPRPYLVERRLVDGHQRDTVVVDQVPSQANRVEEALLAARDAGRVDLPLFELTMKEEGVRLTSLDFPHRYADAYLRDSEVDGVRFDDSQVGRTLRRVSADDVRPLYRREPYSLVFGAWDSHRQGRWPTFPRIYTSSMYGIEYLEGDRRAGRHDPLNLTGAIDDKGKAEGDWRFLAEGTRAKGRRLSEIGHGHIAPHPPRAGATTPAVRHAGVVVEEVRRTGWISLAGLERLRFGDAPAEAATAARATLAALALMGDRLAFGRPSLWLRSGCDLTRISESVYFERDGGVPEPVNVSVIEAVDAFVALRDRARAGGVIMDTDAVPVAPTRQLAEAIRAALTSTSGDGASGR</sequence>
<evidence type="ECO:0000313" key="2">
    <source>
        <dbReference type="Proteomes" id="UP000295626"/>
    </source>
</evidence>
<proteinExistence type="predicted"/>
<gene>
    <name evidence="1" type="primary">cas7u</name>
    <name evidence="1" type="ORF">E1091_08465</name>
</gene>
<dbReference type="InterPro" id="IPR013403">
    <property type="entry name" value="CRISPR-assoc_prot_Csb1/Cas7u"/>
</dbReference>
<dbReference type="Pfam" id="PF09617">
    <property type="entry name" value="Cas_GSU0053"/>
    <property type="match status" value="1"/>
</dbReference>
<name>A0ABY2DKV6_9ACTN</name>
<keyword evidence="2" id="KW-1185">Reference proteome</keyword>
<protein>
    <submittedName>
        <fullName evidence="1">Type I-U CRISPR-associated protein Cas7</fullName>
    </submittedName>
</protein>
<evidence type="ECO:0000313" key="1">
    <source>
        <dbReference type="EMBL" id="TDB97416.1"/>
    </source>
</evidence>
<comment type="caution">
    <text evidence="1">The sequence shown here is derived from an EMBL/GenBank/DDBJ whole genome shotgun (WGS) entry which is preliminary data.</text>
</comment>
<dbReference type="EMBL" id="SMKE01000231">
    <property type="protein sequence ID" value="TDB97416.1"/>
    <property type="molecule type" value="Genomic_DNA"/>
</dbReference>